<keyword evidence="3" id="KW-1185">Reference proteome</keyword>
<dbReference type="KEGG" id="lab:LA76x_3737"/>
<dbReference type="Proteomes" id="UP000060787">
    <property type="component" value="Chromosome"/>
</dbReference>
<accession>A0A0S2FE92</accession>
<evidence type="ECO:0000313" key="2">
    <source>
        <dbReference type="EMBL" id="ALN81859.1"/>
    </source>
</evidence>
<dbReference type="STRING" id="84531.LA76x_3737"/>
<keyword evidence="1" id="KW-0472">Membrane</keyword>
<sequence>MSVEVVSRPMTQAEFGELAWLSDAGPAPVKTAFGNWLVATAALSLLMALLSMGAGWLARTLFGVGAWVDEYASFAVLAGAAAIALGCAVHAWRQARRLGRLRAASRAAYRADMQAGTVNEESYEFSECKPLAEPEHGGLVYLLKIDAGRCLAVYDYDSMRIAIDGGDPSSSPMTPSCCATLRRAPVSGYVFSLEFFGAAFGKAVQGELPAEVGNWPEHGEVWAVPWNDIERRLDGA</sequence>
<evidence type="ECO:0000256" key="1">
    <source>
        <dbReference type="SAM" id="Phobius"/>
    </source>
</evidence>
<name>A0A0S2FE92_LYSAN</name>
<keyword evidence="1" id="KW-1133">Transmembrane helix</keyword>
<keyword evidence="1" id="KW-0812">Transmembrane</keyword>
<protein>
    <recommendedName>
        <fullName evidence="4">Transmembrane protein</fullName>
    </recommendedName>
</protein>
<organism evidence="2 3">
    <name type="scientific">Lysobacter antibioticus</name>
    <dbReference type="NCBI Taxonomy" id="84531"/>
    <lineage>
        <taxon>Bacteria</taxon>
        <taxon>Pseudomonadati</taxon>
        <taxon>Pseudomonadota</taxon>
        <taxon>Gammaproteobacteria</taxon>
        <taxon>Lysobacterales</taxon>
        <taxon>Lysobacteraceae</taxon>
        <taxon>Lysobacter</taxon>
    </lineage>
</organism>
<proteinExistence type="predicted"/>
<reference evidence="2 3" key="1">
    <citation type="journal article" date="2015" name="BMC Genomics">
        <title>Comparative genomics and metabolic profiling of the genus Lysobacter.</title>
        <authorList>
            <person name="de Bruijn I."/>
            <person name="Cheng X."/>
            <person name="de Jager V."/>
            <person name="Exposito R.G."/>
            <person name="Watrous J."/>
            <person name="Patel N."/>
            <person name="Postma J."/>
            <person name="Dorrestein P.C."/>
            <person name="Kobayashi D."/>
            <person name="Raaijmakers J.M."/>
        </authorList>
    </citation>
    <scope>NUCLEOTIDE SEQUENCE [LARGE SCALE GENOMIC DNA]</scope>
    <source>
        <strain evidence="2 3">76</strain>
    </source>
</reference>
<gene>
    <name evidence="2" type="ORF">LA76x_3737</name>
</gene>
<dbReference type="RefSeq" id="WP_057918782.1">
    <property type="nucleotide sequence ID" value="NZ_CP011129.1"/>
</dbReference>
<evidence type="ECO:0000313" key="3">
    <source>
        <dbReference type="Proteomes" id="UP000060787"/>
    </source>
</evidence>
<dbReference type="AlphaFoldDB" id="A0A0S2FE92"/>
<dbReference type="EMBL" id="CP011129">
    <property type="protein sequence ID" value="ALN81859.1"/>
    <property type="molecule type" value="Genomic_DNA"/>
</dbReference>
<evidence type="ECO:0008006" key="4">
    <source>
        <dbReference type="Google" id="ProtNLM"/>
    </source>
</evidence>
<dbReference type="PATRIC" id="fig|84531.8.peg.3754"/>
<feature type="transmembrane region" description="Helical" evidence="1">
    <location>
        <begin position="36"/>
        <end position="59"/>
    </location>
</feature>
<feature type="transmembrane region" description="Helical" evidence="1">
    <location>
        <begin position="71"/>
        <end position="92"/>
    </location>
</feature>